<sequence length="217" mass="22650">MSVSKLWRVGGVGAFVAAGYVGCTCTPPPNNPPAGETCMNPSFEPTKWAFVDQGCGCRQDDAKCLYEARIMRCFAASKAERYHCGNLPPISLAKDSQHQVWERLDLSAIQLPKETVIRLHDCIDELNKDPNVSSCPAGSPGKPVAGHFLKSCETSAGLQASGATEAVDSGAPPLPGPAPYPCTGGGCALPEPNALWYPCTGAGCCLPDGGKDASAPR</sequence>
<gene>
    <name evidence="1" type="ORF">LVJ94_03900</name>
</gene>
<accession>A0ABZ2L9Y5</accession>
<keyword evidence="2" id="KW-1185">Reference proteome</keyword>
<evidence type="ECO:0000313" key="1">
    <source>
        <dbReference type="EMBL" id="WXB06389.1"/>
    </source>
</evidence>
<organism evidence="1 2">
    <name type="scientific">Pendulispora rubella</name>
    <dbReference type="NCBI Taxonomy" id="2741070"/>
    <lineage>
        <taxon>Bacteria</taxon>
        <taxon>Pseudomonadati</taxon>
        <taxon>Myxococcota</taxon>
        <taxon>Myxococcia</taxon>
        <taxon>Myxococcales</taxon>
        <taxon>Sorangiineae</taxon>
        <taxon>Pendulisporaceae</taxon>
        <taxon>Pendulispora</taxon>
    </lineage>
</organism>
<dbReference type="RefSeq" id="WP_394836035.1">
    <property type="nucleotide sequence ID" value="NZ_CP089929.1"/>
</dbReference>
<protein>
    <recommendedName>
        <fullName evidence="3">Secreted protein</fullName>
    </recommendedName>
</protein>
<evidence type="ECO:0000313" key="2">
    <source>
        <dbReference type="Proteomes" id="UP001374803"/>
    </source>
</evidence>
<reference evidence="1" key="1">
    <citation type="submission" date="2021-12" db="EMBL/GenBank/DDBJ databases">
        <title>Discovery of the Pendulisporaceae a myxobacterial family with distinct sporulation behavior and unique specialized metabolism.</title>
        <authorList>
            <person name="Garcia R."/>
            <person name="Popoff A."/>
            <person name="Bader C.D."/>
            <person name="Loehr J."/>
            <person name="Walesch S."/>
            <person name="Walt C."/>
            <person name="Boldt J."/>
            <person name="Bunk B."/>
            <person name="Haeckl F.J.F.P.J."/>
            <person name="Gunesch A.P."/>
            <person name="Birkelbach J."/>
            <person name="Nuebel U."/>
            <person name="Pietschmann T."/>
            <person name="Bach T."/>
            <person name="Mueller R."/>
        </authorList>
    </citation>
    <scope>NUCLEOTIDE SEQUENCE</scope>
    <source>
        <strain evidence="1">MSr11367</strain>
    </source>
</reference>
<evidence type="ECO:0008006" key="3">
    <source>
        <dbReference type="Google" id="ProtNLM"/>
    </source>
</evidence>
<dbReference type="Proteomes" id="UP001374803">
    <property type="component" value="Chromosome"/>
</dbReference>
<name>A0ABZ2L9Y5_9BACT</name>
<dbReference type="EMBL" id="CP089983">
    <property type="protein sequence ID" value="WXB06389.1"/>
    <property type="molecule type" value="Genomic_DNA"/>
</dbReference>
<proteinExistence type="predicted"/>